<evidence type="ECO:0000256" key="1">
    <source>
        <dbReference type="SAM" id="SignalP"/>
    </source>
</evidence>
<dbReference type="SUPFAM" id="SSF53850">
    <property type="entry name" value="Periplasmic binding protein-like II"/>
    <property type="match status" value="1"/>
</dbReference>
<gene>
    <name evidence="3" type="ORF">H8L47_09390</name>
</gene>
<dbReference type="Proteomes" id="UP000646911">
    <property type="component" value="Unassembled WGS sequence"/>
</dbReference>
<reference evidence="3 4" key="1">
    <citation type="submission" date="2020-08" db="EMBL/GenBank/DDBJ databases">
        <title>Novel species isolated from subtropical streams in China.</title>
        <authorList>
            <person name="Lu H."/>
        </authorList>
    </citation>
    <scope>NUCLEOTIDE SEQUENCE [LARGE SCALE GENOMIC DNA]</scope>
    <source>
        <strain evidence="3 4">NL8W</strain>
    </source>
</reference>
<evidence type="ECO:0000313" key="4">
    <source>
        <dbReference type="Proteomes" id="UP000646911"/>
    </source>
</evidence>
<dbReference type="Gene3D" id="3.40.190.10">
    <property type="entry name" value="Periplasmic binding protein-like II"/>
    <property type="match status" value="2"/>
</dbReference>
<dbReference type="RefSeq" id="WP_186953326.1">
    <property type="nucleotide sequence ID" value="NZ_JACOFX010000003.1"/>
</dbReference>
<dbReference type="PANTHER" id="PTHR38834:SF3">
    <property type="entry name" value="SOLUTE-BINDING PROTEIN FAMILY 3_N-TERMINAL DOMAIN-CONTAINING PROTEIN"/>
    <property type="match status" value="1"/>
</dbReference>
<keyword evidence="1" id="KW-0732">Signal</keyword>
<dbReference type="SMART" id="SM00062">
    <property type="entry name" value="PBPb"/>
    <property type="match status" value="1"/>
</dbReference>
<protein>
    <submittedName>
        <fullName evidence="3">Transporter substrate-binding domain-containing protein</fullName>
    </submittedName>
</protein>
<dbReference type="Pfam" id="PF00497">
    <property type="entry name" value="SBP_bac_3"/>
    <property type="match status" value="1"/>
</dbReference>
<feature type="domain" description="Solute-binding protein family 3/N-terminal" evidence="2">
    <location>
        <begin position="28"/>
        <end position="248"/>
    </location>
</feature>
<dbReference type="EMBL" id="JACOFX010000003">
    <property type="protein sequence ID" value="MBC3907781.1"/>
    <property type="molecule type" value="Genomic_DNA"/>
</dbReference>
<evidence type="ECO:0000313" key="3">
    <source>
        <dbReference type="EMBL" id="MBC3907781.1"/>
    </source>
</evidence>
<feature type="signal peptide" evidence="1">
    <location>
        <begin position="1"/>
        <end position="24"/>
    </location>
</feature>
<accession>A0ABR6Z887</accession>
<keyword evidence="4" id="KW-1185">Reference proteome</keyword>
<name>A0ABR6Z887_9BURK</name>
<sequence length="254" mass="28582">MSFQPVRRLIALLFCMLASLETMAEETQLKFYTEEYPPITFSQKSKATGLGTEVVEEIMNRLGIKAPIEVVPWARAYAYATTTPNTGLFVTTRTPEREKLFKWVGPVSATTAHFYTRRGSQRLDNLEQARRAERILIPREWYLQQMLRGMGFNNINSVPTPADAVRMLVAGRAPLMALDDVTLADTLSAVGLNANDIETGSTITQAVQYIAFSRDTPDSVAVRWQKILDDMKADGSFERIYKKWLPGAILPEAR</sequence>
<organism evidence="3 4">
    <name type="scientific">Undibacterium umbellatum</name>
    <dbReference type="NCBI Taxonomy" id="2762300"/>
    <lineage>
        <taxon>Bacteria</taxon>
        <taxon>Pseudomonadati</taxon>
        <taxon>Pseudomonadota</taxon>
        <taxon>Betaproteobacteria</taxon>
        <taxon>Burkholderiales</taxon>
        <taxon>Oxalobacteraceae</taxon>
        <taxon>Undibacterium</taxon>
    </lineage>
</organism>
<comment type="caution">
    <text evidence="3">The sequence shown here is derived from an EMBL/GenBank/DDBJ whole genome shotgun (WGS) entry which is preliminary data.</text>
</comment>
<proteinExistence type="predicted"/>
<dbReference type="InterPro" id="IPR001638">
    <property type="entry name" value="Solute-binding_3/MltF_N"/>
</dbReference>
<feature type="chain" id="PRO_5046895453" evidence="1">
    <location>
        <begin position="25"/>
        <end position="254"/>
    </location>
</feature>
<dbReference type="PANTHER" id="PTHR38834">
    <property type="entry name" value="PERIPLASMIC SUBSTRATE BINDING PROTEIN FAMILY 3"/>
    <property type="match status" value="1"/>
</dbReference>
<evidence type="ECO:0000259" key="2">
    <source>
        <dbReference type="SMART" id="SM00062"/>
    </source>
</evidence>